<dbReference type="Proteomes" id="UP000185511">
    <property type="component" value="Chromosome"/>
</dbReference>
<protein>
    <recommendedName>
        <fullName evidence="3">Antitoxin</fullName>
    </recommendedName>
</protein>
<evidence type="ECO:0008006" key="3">
    <source>
        <dbReference type="Google" id="ProtNLM"/>
    </source>
</evidence>
<dbReference type="EMBL" id="CP016076">
    <property type="protein sequence ID" value="APU12524.1"/>
    <property type="molecule type" value="Genomic_DNA"/>
</dbReference>
<evidence type="ECO:0000313" key="2">
    <source>
        <dbReference type="Proteomes" id="UP000185511"/>
    </source>
</evidence>
<dbReference type="RefSeq" id="WP_075738419.1">
    <property type="nucleotide sequence ID" value="NZ_CP016076.1"/>
</dbReference>
<dbReference type="KEGG" id="acad:UA74_02185"/>
<accession>A0AAC9L9Y9</accession>
<evidence type="ECO:0000313" key="1">
    <source>
        <dbReference type="EMBL" id="APU12524.1"/>
    </source>
</evidence>
<organism evidence="1 2">
    <name type="scientific">Actinoalloteichus fjordicus</name>
    <dbReference type="NCBI Taxonomy" id="1612552"/>
    <lineage>
        <taxon>Bacteria</taxon>
        <taxon>Bacillati</taxon>
        <taxon>Actinomycetota</taxon>
        <taxon>Actinomycetes</taxon>
        <taxon>Pseudonocardiales</taxon>
        <taxon>Pseudonocardiaceae</taxon>
        <taxon>Actinoalloteichus</taxon>
    </lineage>
</organism>
<sequence length="62" mass="6599">MNMIEGRDIVDRGMGTGVPVEQADGLVVNTRRGRSLAVLVSVDELAALEDDLELSLGSRMVA</sequence>
<proteinExistence type="predicted"/>
<keyword evidence="2" id="KW-1185">Reference proteome</keyword>
<gene>
    <name evidence="1" type="ORF">UA74_02185</name>
</gene>
<name>A0AAC9L9Y9_9PSEU</name>
<dbReference type="AlphaFoldDB" id="A0AAC9L9Y9"/>
<reference evidence="2" key="1">
    <citation type="submission" date="2016-06" db="EMBL/GenBank/DDBJ databases">
        <title>Complete genome sequence of Actinoalloteichus fjordicus DSM 46855 (=ADI127-17), type strain of the new species Actinoalloteichus fjordicus.</title>
        <authorList>
            <person name="Ruckert C."/>
            <person name="Nouioui I."/>
            <person name="Willmese J."/>
            <person name="van Wezel G."/>
            <person name="Klenk H.-P."/>
            <person name="Kalinowski J."/>
            <person name="Zotchev S.B."/>
        </authorList>
    </citation>
    <scope>NUCLEOTIDE SEQUENCE [LARGE SCALE GENOMIC DNA]</scope>
    <source>
        <strain evidence="2">ADI127-7</strain>
    </source>
</reference>